<proteinExistence type="inferred from homology"/>
<evidence type="ECO:0000259" key="5">
    <source>
        <dbReference type="Pfam" id="PF01555"/>
    </source>
</evidence>
<keyword evidence="2" id="KW-0808">Transferase</keyword>
<dbReference type="Proteomes" id="UP001164803">
    <property type="component" value="Chromosome"/>
</dbReference>
<sequence>MDPPFNSNRNYNQIFSDKGRQSQAQIMVFEDTWNWNSDVERSFVEAVKYSKNDKVSSFLIAMREILGGTTVMAYLTMMAPRLLELHRVLKPTGSIYLHCDTNSSHYLKLLMDAIFGIRNFRNEIIWKRTSAHNDPKRFGSNVDRILFYTKGQKWIWNQLYQPYDPKYLKRFRHRDSNGRLWTDGNLTAKGLSGGGYDYEYRGIHSLWRVPLATMKNLDAEDRLHFTKNGGIRVKQYLDESKGVPLQCVWDDIPPVNSQSKERIGYPTQKPVALLERLILASSNENDVILDPFCGCGTSIAAAERLKRHWIGIDVTHIAITTIKERLHRTSDRSLVACHMCMGLNRIRVIGVERDRRILDYEFLHPPTICLSQHGVMWGTTKGPGLKKIKAVSVLTPILFG</sequence>
<dbReference type="SUPFAM" id="SSF53335">
    <property type="entry name" value="S-adenosyl-L-methionine-dependent methyltransferases"/>
    <property type="match status" value="1"/>
</dbReference>
<dbReference type="RefSeq" id="WP_268046140.1">
    <property type="nucleotide sequence ID" value="NZ_CP104064.1"/>
</dbReference>
<name>A0ABY6Z7A8_9BACL</name>
<evidence type="ECO:0000256" key="2">
    <source>
        <dbReference type="ARBA" id="ARBA00022679"/>
    </source>
</evidence>
<feature type="domain" description="DNA methylase N-4/N-6" evidence="5">
    <location>
        <begin position="2"/>
        <end position="323"/>
    </location>
</feature>
<dbReference type="PRINTS" id="PR00508">
    <property type="entry name" value="S21N4MTFRASE"/>
</dbReference>
<evidence type="ECO:0000313" key="6">
    <source>
        <dbReference type="EMBL" id="WAH38563.1"/>
    </source>
</evidence>
<dbReference type="InterPro" id="IPR001091">
    <property type="entry name" value="RM_Methyltransferase"/>
</dbReference>
<reference evidence="6" key="1">
    <citation type="submission" date="2022-08" db="EMBL/GenBank/DDBJ databases">
        <title>Alicyclobacillus dauci DSM2870, complete genome.</title>
        <authorList>
            <person name="Wang Q."/>
            <person name="Cai R."/>
            <person name="Wang Z."/>
        </authorList>
    </citation>
    <scope>NUCLEOTIDE SEQUENCE</scope>
    <source>
        <strain evidence="6">DSM 28700</strain>
    </source>
</reference>
<keyword evidence="1" id="KW-0489">Methyltransferase</keyword>
<keyword evidence="7" id="KW-1185">Reference proteome</keyword>
<organism evidence="6 7">
    <name type="scientific">Alicyclobacillus dauci</name>
    <dbReference type="NCBI Taxonomy" id="1475485"/>
    <lineage>
        <taxon>Bacteria</taxon>
        <taxon>Bacillati</taxon>
        <taxon>Bacillota</taxon>
        <taxon>Bacilli</taxon>
        <taxon>Bacillales</taxon>
        <taxon>Alicyclobacillaceae</taxon>
        <taxon>Alicyclobacillus</taxon>
    </lineage>
</organism>
<dbReference type="InterPro" id="IPR002941">
    <property type="entry name" value="DNA_methylase_N4/N6"/>
</dbReference>
<dbReference type="InterPro" id="IPR029063">
    <property type="entry name" value="SAM-dependent_MTases_sf"/>
</dbReference>
<dbReference type="Pfam" id="PF01555">
    <property type="entry name" value="N6_N4_Mtase"/>
    <property type="match status" value="1"/>
</dbReference>
<evidence type="ECO:0000313" key="7">
    <source>
        <dbReference type="Proteomes" id="UP001164803"/>
    </source>
</evidence>
<evidence type="ECO:0000256" key="4">
    <source>
        <dbReference type="RuleBase" id="RU362026"/>
    </source>
</evidence>
<evidence type="ECO:0000256" key="1">
    <source>
        <dbReference type="ARBA" id="ARBA00022603"/>
    </source>
</evidence>
<comment type="similarity">
    <text evidence="4">Belongs to the N(4)/N(6)-methyltransferase family.</text>
</comment>
<evidence type="ECO:0000256" key="3">
    <source>
        <dbReference type="ARBA" id="ARBA00022747"/>
    </source>
</evidence>
<protein>
    <recommendedName>
        <fullName evidence="4">Methyltransferase</fullName>
        <ecNumber evidence="4">2.1.1.-</ecNumber>
    </recommendedName>
</protein>
<dbReference type="EMBL" id="CP104064">
    <property type="protein sequence ID" value="WAH38563.1"/>
    <property type="molecule type" value="Genomic_DNA"/>
</dbReference>
<dbReference type="EC" id="2.1.1.-" evidence="4"/>
<gene>
    <name evidence="6" type="ORF">NZD86_08820</name>
</gene>
<accession>A0ABY6Z7A8</accession>
<keyword evidence="3" id="KW-0680">Restriction system</keyword>
<dbReference type="Gene3D" id="3.40.50.150">
    <property type="entry name" value="Vaccinia Virus protein VP39"/>
    <property type="match status" value="1"/>
</dbReference>